<dbReference type="KEGG" id="pbd:PBOR_30530"/>
<dbReference type="EMBL" id="CP009285">
    <property type="protein sequence ID" value="AIQ60786.1"/>
    <property type="molecule type" value="Genomic_DNA"/>
</dbReference>
<sequence>MGITTWERRRAGLRELWTSGRCCLQMFMIILLAADNIRRQRRTLSLLQFQTSLRPFLPLHGWALSMYILERGGKAQAPPLRSRRGQEQCWWVGNWR</sequence>
<protein>
    <submittedName>
        <fullName evidence="1">Uncharacterized protein</fullName>
    </submittedName>
</protein>
<accession>A0A089LGX6</accession>
<keyword evidence="2" id="KW-1185">Reference proteome</keyword>
<dbReference type="AlphaFoldDB" id="A0A089LGX6"/>
<evidence type="ECO:0000313" key="1">
    <source>
        <dbReference type="EMBL" id="AIQ60786.1"/>
    </source>
</evidence>
<gene>
    <name evidence="1" type="ORF">PBOR_30530</name>
</gene>
<reference evidence="1" key="1">
    <citation type="submission" date="2014-08" db="EMBL/GenBank/DDBJ databases">
        <title>Comparative genomics of the Paenibacillus odorifer group.</title>
        <authorList>
            <person name="den Bakker H.C."/>
            <person name="Tsai Y.-C.Y.-C."/>
            <person name="Martin N."/>
            <person name="Korlach J."/>
            <person name="Wiedmann M."/>
        </authorList>
    </citation>
    <scope>NUCLEOTIDE SEQUENCE [LARGE SCALE GENOMIC DNA]</scope>
    <source>
        <strain evidence="1">DSM 13188</strain>
    </source>
</reference>
<dbReference type="HOGENOM" id="CLU_2357049_0_0_9"/>
<dbReference type="Proteomes" id="UP000029518">
    <property type="component" value="Chromosome"/>
</dbReference>
<proteinExistence type="predicted"/>
<evidence type="ECO:0000313" key="2">
    <source>
        <dbReference type="Proteomes" id="UP000029518"/>
    </source>
</evidence>
<name>A0A089LGX6_PAEBO</name>
<organism evidence="1 2">
    <name type="scientific">Paenibacillus borealis</name>
    <dbReference type="NCBI Taxonomy" id="160799"/>
    <lineage>
        <taxon>Bacteria</taxon>
        <taxon>Bacillati</taxon>
        <taxon>Bacillota</taxon>
        <taxon>Bacilli</taxon>
        <taxon>Bacillales</taxon>
        <taxon>Paenibacillaceae</taxon>
        <taxon>Paenibacillus</taxon>
    </lineage>
</organism>